<dbReference type="SUPFAM" id="SSF52738">
    <property type="entry name" value="Methylesterase CheB, C-terminal domain"/>
    <property type="match status" value="1"/>
</dbReference>
<dbReference type="Proteomes" id="UP001500552">
    <property type="component" value="Unassembled WGS sequence"/>
</dbReference>
<dbReference type="PANTHER" id="PTHR42872:SF3">
    <property type="entry name" value="PROTEIN-GLUTAMATE METHYLESTERASE_PROTEIN-GLUTAMINE GLUTAMINASE 1"/>
    <property type="match status" value="1"/>
</dbReference>
<dbReference type="PROSITE" id="PS50110">
    <property type="entry name" value="RESPONSE_REGULATORY"/>
    <property type="match status" value="1"/>
</dbReference>
<dbReference type="Gene3D" id="3.40.50.180">
    <property type="entry name" value="Methylesterase CheB, C-terminal domain"/>
    <property type="match status" value="1"/>
</dbReference>
<dbReference type="PROSITE" id="PS50122">
    <property type="entry name" value="CHEB"/>
    <property type="match status" value="1"/>
</dbReference>
<protein>
    <recommendedName>
        <fullName evidence="2">protein-glutamate methylesterase</fullName>
        <ecNumber evidence="2">3.1.1.61</ecNumber>
    </recommendedName>
</protein>
<dbReference type="RefSeq" id="WP_345160198.1">
    <property type="nucleotide sequence ID" value="NZ_BAABHC010000016.1"/>
</dbReference>
<keyword evidence="5" id="KW-0597">Phosphoprotein</keyword>
<dbReference type="InterPro" id="IPR011006">
    <property type="entry name" value="CheY-like_superfamily"/>
</dbReference>
<dbReference type="InterPro" id="IPR008248">
    <property type="entry name" value="CheB-like"/>
</dbReference>
<dbReference type="CDD" id="cd16432">
    <property type="entry name" value="CheB_Rec"/>
    <property type="match status" value="1"/>
</dbReference>
<feature type="domain" description="CheB-type methylesterase" evidence="7">
    <location>
        <begin position="170"/>
        <end position="366"/>
    </location>
</feature>
<dbReference type="InterPro" id="IPR035909">
    <property type="entry name" value="CheB_C"/>
</dbReference>
<feature type="modified residue" description="4-aspartylphosphate" evidence="5">
    <location>
        <position position="62"/>
    </location>
</feature>
<evidence type="ECO:0000313" key="8">
    <source>
        <dbReference type="EMBL" id="GAA4436571.1"/>
    </source>
</evidence>
<sequence>MSVQKQEQELRVLVADKDSYARLILQDILSAEAGVQVVGLAATGDELLLLQKQRKADVVLLDFDLPHNRQLLTLKRLFSEQPAPVLLLVMQEQLSLEMMQQALELGVYGIVLKPGKGHYINYRSVAAEVLRKIYAVRESEQWDGERRLMLLQEVMQELPDKPRPRKRGSHLAADTIIVIGASTGGTQAVESIITRLSPDLNATVLVALHLPQSFTRTYAQRLQELTSLKVQEGREGLTLKRSCVIVAPGGRNMVVRSVMGDKANLRVSFSDEETATYDLPSVDLLMKTVGESVVPHMVGVILTGMGKDGTVGASYIQRRGGLMVAQDEESSTIFGMAKSAIESGYIDRVLPLAEIPHFLNRFVAGQHQVSATDSVA</sequence>
<feature type="active site" evidence="4">
    <location>
        <position position="182"/>
    </location>
</feature>
<comment type="catalytic activity">
    <reaction evidence="3">
        <text>[protein]-L-glutamate 5-O-methyl ester + H2O = L-glutamyl-[protein] + methanol + H(+)</text>
        <dbReference type="Rhea" id="RHEA:23236"/>
        <dbReference type="Rhea" id="RHEA-COMP:10208"/>
        <dbReference type="Rhea" id="RHEA-COMP:10311"/>
        <dbReference type="ChEBI" id="CHEBI:15377"/>
        <dbReference type="ChEBI" id="CHEBI:15378"/>
        <dbReference type="ChEBI" id="CHEBI:17790"/>
        <dbReference type="ChEBI" id="CHEBI:29973"/>
        <dbReference type="ChEBI" id="CHEBI:82795"/>
        <dbReference type="EC" id="3.1.1.61"/>
    </reaction>
</comment>
<accession>A0ABP8LWM0</accession>
<evidence type="ECO:0000259" key="7">
    <source>
        <dbReference type="PROSITE" id="PS50122"/>
    </source>
</evidence>
<evidence type="ECO:0000256" key="3">
    <source>
        <dbReference type="ARBA" id="ARBA00048267"/>
    </source>
</evidence>
<dbReference type="EC" id="3.1.1.61" evidence="2"/>
<organism evidence="8 9">
    <name type="scientific">Pontibacter saemangeumensis</name>
    <dbReference type="NCBI Taxonomy" id="1084525"/>
    <lineage>
        <taxon>Bacteria</taxon>
        <taxon>Pseudomonadati</taxon>
        <taxon>Bacteroidota</taxon>
        <taxon>Cytophagia</taxon>
        <taxon>Cytophagales</taxon>
        <taxon>Hymenobacteraceae</taxon>
        <taxon>Pontibacter</taxon>
    </lineage>
</organism>
<evidence type="ECO:0000256" key="1">
    <source>
        <dbReference type="ARBA" id="ARBA00022801"/>
    </source>
</evidence>
<feature type="active site" evidence="4">
    <location>
        <position position="209"/>
    </location>
</feature>
<dbReference type="InterPro" id="IPR000673">
    <property type="entry name" value="Sig_transdc_resp-reg_Me-estase"/>
</dbReference>
<dbReference type="SMART" id="SM00448">
    <property type="entry name" value="REC"/>
    <property type="match status" value="1"/>
</dbReference>
<name>A0ABP8LWM0_9BACT</name>
<proteinExistence type="predicted"/>
<dbReference type="Gene3D" id="3.40.50.2300">
    <property type="match status" value="1"/>
</dbReference>
<reference evidence="9" key="1">
    <citation type="journal article" date="2019" name="Int. J. Syst. Evol. Microbiol.">
        <title>The Global Catalogue of Microorganisms (GCM) 10K type strain sequencing project: providing services to taxonomists for standard genome sequencing and annotation.</title>
        <authorList>
            <consortium name="The Broad Institute Genomics Platform"/>
            <consortium name="The Broad Institute Genome Sequencing Center for Infectious Disease"/>
            <person name="Wu L."/>
            <person name="Ma J."/>
        </authorList>
    </citation>
    <scope>NUCLEOTIDE SEQUENCE [LARGE SCALE GENOMIC DNA]</scope>
    <source>
        <strain evidence="9">JCM 17926</strain>
    </source>
</reference>
<dbReference type="Pfam" id="PF00072">
    <property type="entry name" value="Response_reg"/>
    <property type="match status" value="1"/>
</dbReference>
<gene>
    <name evidence="8" type="ORF">GCM10023188_29780</name>
</gene>
<dbReference type="PANTHER" id="PTHR42872">
    <property type="entry name" value="PROTEIN-GLUTAMATE METHYLESTERASE/PROTEIN-GLUTAMINE GLUTAMINASE"/>
    <property type="match status" value="1"/>
</dbReference>
<feature type="domain" description="Response regulatory" evidence="6">
    <location>
        <begin position="11"/>
        <end position="128"/>
    </location>
</feature>
<dbReference type="SUPFAM" id="SSF52172">
    <property type="entry name" value="CheY-like"/>
    <property type="match status" value="1"/>
</dbReference>
<keyword evidence="4" id="KW-0145">Chemotaxis</keyword>
<dbReference type="PIRSF" id="PIRSF000876">
    <property type="entry name" value="RR_chemtxs_CheB"/>
    <property type="match status" value="1"/>
</dbReference>
<keyword evidence="1 4" id="KW-0378">Hydrolase</keyword>
<evidence type="ECO:0000256" key="2">
    <source>
        <dbReference type="ARBA" id="ARBA00039140"/>
    </source>
</evidence>
<feature type="active site" evidence="4">
    <location>
        <position position="308"/>
    </location>
</feature>
<evidence type="ECO:0000256" key="5">
    <source>
        <dbReference type="PROSITE-ProRule" id="PRU00169"/>
    </source>
</evidence>
<evidence type="ECO:0000313" key="9">
    <source>
        <dbReference type="Proteomes" id="UP001500552"/>
    </source>
</evidence>
<evidence type="ECO:0000259" key="6">
    <source>
        <dbReference type="PROSITE" id="PS50110"/>
    </source>
</evidence>
<dbReference type="EMBL" id="BAABHC010000016">
    <property type="protein sequence ID" value="GAA4436571.1"/>
    <property type="molecule type" value="Genomic_DNA"/>
</dbReference>
<dbReference type="InterPro" id="IPR001789">
    <property type="entry name" value="Sig_transdc_resp-reg_receiver"/>
</dbReference>
<dbReference type="Pfam" id="PF01339">
    <property type="entry name" value="CheB_methylest"/>
    <property type="match status" value="1"/>
</dbReference>
<comment type="caution">
    <text evidence="8">The sequence shown here is derived from an EMBL/GenBank/DDBJ whole genome shotgun (WGS) entry which is preliminary data.</text>
</comment>
<keyword evidence="9" id="KW-1185">Reference proteome</keyword>
<evidence type="ECO:0000256" key="4">
    <source>
        <dbReference type="PROSITE-ProRule" id="PRU00050"/>
    </source>
</evidence>